<dbReference type="AlphaFoldDB" id="A0A1P8KAR7"/>
<accession>A0A1P8KAR7</accession>
<dbReference type="Proteomes" id="UP000186110">
    <property type="component" value="Chromosome"/>
</dbReference>
<dbReference type="PANTHER" id="PTHR44307">
    <property type="entry name" value="PHOSPHOETHANOLAMINE METHYLTRANSFERASE"/>
    <property type="match status" value="1"/>
</dbReference>
<dbReference type="InterPro" id="IPR029063">
    <property type="entry name" value="SAM-dependent_MTases_sf"/>
</dbReference>
<proteinExistence type="predicted"/>
<comment type="pathway">
    <text evidence="4">Phospholipid metabolism.</text>
</comment>
<dbReference type="GO" id="GO:0008757">
    <property type="term" value="F:S-adenosylmethionine-dependent methyltransferase activity"/>
    <property type="evidence" value="ECO:0007669"/>
    <property type="project" value="InterPro"/>
</dbReference>
<keyword evidence="8" id="KW-1185">Reference proteome</keyword>
<keyword evidence="5" id="KW-0472">Membrane</keyword>
<dbReference type="PANTHER" id="PTHR44307:SF2">
    <property type="entry name" value="PHOSPHOETHANOLAMINE METHYLTRANSFERASE ISOFORM X1"/>
    <property type="match status" value="1"/>
</dbReference>
<evidence type="ECO:0000256" key="4">
    <source>
        <dbReference type="ARBA" id="ARBA00025707"/>
    </source>
</evidence>
<dbReference type="InterPro" id="IPR013216">
    <property type="entry name" value="Methyltransf_11"/>
</dbReference>
<feature type="transmembrane region" description="Helical" evidence="5">
    <location>
        <begin position="221"/>
        <end position="242"/>
    </location>
</feature>
<dbReference type="STRING" id="1484693.RS694_11510"/>
<evidence type="ECO:0000313" key="7">
    <source>
        <dbReference type="EMBL" id="APW43091.1"/>
    </source>
</evidence>
<keyword evidence="5" id="KW-0812">Transmembrane</keyword>
<keyword evidence="2" id="KW-0489">Methyltransferase</keyword>
<dbReference type="EMBL" id="CP019239">
    <property type="protein sequence ID" value="APW43091.1"/>
    <property type="molecule type" value="Genomic_DNA"/>
</dbReference>
<comment type="pathway">
    <text evidence="1">Lipid metabolism.</text>
</comment>
<gene>
    <name evidence="7" type="ORF">RS694_11510</name>
</gene>
<dbReference type="CDD" id="cd02440">
    <property type="entry name" value="AdoMet_MTases"/>
    <property type="match status" value="1"/>
</dbReference>
<dbReference type="SUPFAM" id="SSF53335">
    <property type="entry name" value="S-adenosyl-L-methionine-dependent methyltransferases"/>
    <property type="match status" value="1"/>
</dbReference>
<keyword evidence="5" id="KW-1133">Transmembrane helix</keyword>
<evidence type="ECO:0000256" key="1">
    <source>
        <dbReference type="ARBA" id="ARBA00005189"/>
    </source>
</evidence>
<reference evidence="7 8" key="1">
    <citation type="submission" date="2017-01" db="EMBL/GenBank/DDBJ databases">
        <authorList>
            <person name="Mah S.A."/>
            <person name="Swanson W.J."/>
            <person name="Moy G.W."/>
            <person name="Vacquier V.D."/>
        </authorList>
    </citation>
    <scope>NUCLEOTIDE SEQUENCE [LARGE SCALE GENOMIC DNA]</scope>
    <source>
        <strain evidence="7 8">DSM 22694</strain>
    </source>
</reference>
<name>A0A1P8KAR7_9BURK</name>
<dbReference type="KEGG" id="rsb:RS694_11510"/>
<dbReference type="Gene3D" id="3.40.50.150">
    <property type="entry name" value="Vaccinia Virus protein VP39"/>
    <property type="match status" value="1"/>
</dbReference>
<organism evidence="7 8">
    <name type="scientific">Rhodoferax saidenbachensis</name>
    <dbReference type="NCBI Taxonomy" id="1484693"/>
    <lineage>
        <taxon>Bacteria</taxon>
        <taxon>Pseudomonadati</taxon>
        <taxon>Pseudomonadota</taxon>
        <taxon>Betaproteobacteria</taxon>
        <taxon>Burkholderiales</taxon>
        <taxon>Comamonadaceae</taxon>
        <taxon>Rhodoferax</taxon>
    </lineage>
</organism>
<feature type="domain" description="Methyltransferase type 11" evidence="6">
    <location>
        <begin position="55"/>
        <end position="149"/>
    </location>
</feature>
<protein>
    <recommendedName>
        <fullName evidence="6">Methyltransferase type 11 domain-containing protein</fullName>
    </recommendedName>
</protein>
<evidence type="ECO:0000256" key="5">
    <source>
        <dbReference type="SAM" id="Phobius"/>
    </source>
</evidence>
<evidence type="ECO:0000313" key="8">
    <source>
        <dbReference type="Proteomes" id="UP000186110"/>
    </source>
</evidence>
<evidence type="ECO:0000259" key="6">
    <source>
        <dbReference type="Pfam" id="PF08241"/>
    </source>
</evidence>
<sequence length="259" mass="28090">MTVIERTLLNLGFAGSTWGNLGLWADAVQDYPAACEALAVRLAEHAQLSPGSSVLDVGFGYGDQLLVWKQRFGVGRITGIETDAAGVIEARRKLAAFTDVTLTLGDGGLPLSKEHYDRVLALDCAYHFAPRSAFFAHAFRVLRPGGRLALTDIVLADNASSAQHTRLAKVCGIPSENLLTQQTYGQSLVELGFSNVRFEYLDEEVLSGFSRFAIRLLRRRGLAGLSAGGLKIFATAAISAWLRRGRRVHYVVVSAERPA</sequence>
<evidence type="ECO:0000256" key="2">
    <source>
        <dbReference type="ARBA" id="ARBA00022603"/>
    </source>
</evidence>
<evidence type="ECO:0000256" key="3">
    <source>
        <dbReference type="ARBA" id="ARBA00022679"/>
    </source>
</evidence>
<dbReference type="GO" id="GO:0032259">
    <property type="term" value="P:methylation"/>
    <property type="evidence" value="ECO:0007669"/>
    <property type="project" value="UniProtKB-KW"/>
</dbReference>
<keyword evidence="3" id="KW-0808">Transferase</keyword>
<dbReference type="Pfam" id="PF08241">
    <property type="entry name" value="Methyltransf_11"/>
    <property type="match status" value="1"/>
</dbReference>
<dbReference type="eggNOG" id="COG2230">
    <property type="taxonomic scope" value="Bacteria"/>
</dbReference>
<dbReference type="RefSeq" id="WP_051391736.1">
    <property type="nucleotide sequence ID" value="NZ_CP019239.1"/>
</dbReference>